<dbReference type="InterPro" id="IPR012777">
    <property type="entry name" value="LTA4H"/>
</dbReference>
<evidence type="ECO:0000256" key="12">
    <source>
        <dbReference type="ARBA" id="ARBA00023288"/>
    </source>
</evidence>
<feature type="binding site" evidence="15">
    <location>
        <position position="327"/>
    </location>
    <ligand>
        <name>Zn(2+)</name>
        <dbReference type="ChEBI" id="CHEBI:29105"/>
        <note>catalytic</note>
    </ligand>
</feature>
<dbReference type="GO" id="GO:0098552">
    <property type="term" value="C:side of membrane"/>
    <property type="evidence" value="ECO:0007669"/>
    <property type="project" value="UniProtKB-KW"/>
</dbReference>
<dbReference type="InterPro" id="IPR001930">
    <property type="entry name" value="Peptidase_M1"/>
</dbReference>
<comment type="subcellular location">
    <subcellularLocation>
        <location evidence="2">Cell membrane</location>
        <topology evidence="2">Lipid-anchor</topology>
        <topology evidence="2">GPI-anchor</topology>
    </subcellularLocation>
    <subcellularLocation>
        <location evidence="1 16">Cytoplasm</location>
    </subcellularLocation>
</comment>
<dbReference type="FunFam" id="2.60.40.1730:FF:000004">
    <property type="entry name" value="Leukotriene A(4) hydrolase"/>
    <property type="match status" value="1"/>
</dbReference>
<dbReference type="PANTHER" id="PTHR45726">
    <property type="entry name" value="LEUKOTRIENE A-4 HYDROLASE"/>
    <property type="match status" value="1"/>
</dbReference>
<dbReference type="SUPFAM" id="SSF63737">
    <property type="entry name" value="Leukotriene A4 hydrolase N-terminal domain"/>
    <property type="match status" value="1"/>
</dbReference>
<keyword evidence="7 16" id="KW-0645">Protease</keyword>
<dbReference type="InterPro" id="IPR049980">
    <property type="entry name" value="LTA4H_cat"/>
</dbReference>
<sequence length="630" mass="72725">MSERKTRKLGVIDPSSYSNPEKVKVTHLELFLDINFDDTNLIGKVHVKCEKLKNVATGHLVLDVKDLKIHKVTNLSNNKPLNFDIGESFGNFGSPLSITLPDKENDDDSYVICVEYETSSQASALQWLSPEQTLGKVEPFMFSQCQAIHCRSIIPCQDTPSVKCTFKAEITAPKELIVLMSGIRDGDALPFKKNKLLWRFSQDIPIPSYLIAIVAGRLKGKILGPKSMVYSEPEIIKECAFEFSETDKMLKSAIAICGRYVWGRYDLLVLPPSFPFGGMENPCLTFVTPTLLAGDRSLANVVAHEIAHSWTGNLVTNINFEHFWLNEGFTTYVERKIVGAMYGEPQRHFHAILGLKSLEETITKNLGETNPLTCLVPKLKHLDPDDAFSDVPYEKGHTLLFYLETLLNEDGMFDSFLRSYLDKFKFQTVNTDDFKNYLYEFFTDQKDILDKVDWNSWLYCPGMPPVIPDYDRSLLNDIDNLIEKWRAWVPSDDCLFDSTPFKKSDFDTLISAQKCMFLAELLEKESLDINKLKLMHQVYHMEELQNAEVKFAWLRVCIKGRWKDRIPDALKFLNEQGRMKFVRPIYRDLYQWEYARKTATENYLQNRKYMMFVLSNQLERDLHLKKDLEN</sequence>
<evidence type="ECO:0000256" key="3">
    <source>
        <dbReference type="ARBA" id="ARBA00004716"/>
    </source>
</evidence>
<dbReference type="GO" id="GO:0004177">
    <property type="term" value="F:aminopeptidase activity"/>
    <property type="evidence" value="ECO:0007669"/>
    <property type="project" value="TreeGrafter"/>
</dbReference>
<comment type="pathway">
    <text evidence="3 16">Lipid metabolism; leukotriene B4 biosynthesis.</text>
</comment>
<evidence type="ECO:0000256" key="8">
    <source>
        <dbReference type="ARBA" id="ARBA00022723"/>
    </source>
</evidence>
<keyword evidence="12" id="KW-0449">Lipoprotein</keyword>
<dbReference type="InterPro" id="IPR015211">
    <property type="entry name" value="Peptidase_M1_C"/>
</dbReference>
<comment type="cofactor">
    <cofactor evidence="15 16">
        <name>Zn(2+)</name>
        <dbReference type="ChEBI" id="CHEBI:29105"/>
    </cofactor>
    <text evidence="15 16">Binds 1 zinc ion per subunit.</text>
</comment>
<feature type="binding site" evidence="15">
    <location>
        <position position="308"/>
    </location>
    <ligand>
        <name>Zn(2+)</name>
        <dbReference type="ChEBI" id="CHEBI:29105"/>
        <note>catalytic</note>
    </ligand>
</feature>
<gene>
    <name evidence="18" type="ORF">RUM43_014501</name>
</gene>
<keyword evidence="9 16" id="KW-0378">Hydrolase</keyword>
<keyword evidence="8 15" id="KW-0479">Metal-binding</keyword>
<dbReference type="Gene3D" id="2.60.40.1730">
    <property type="entry name" value="tricorn interacting facor f3 domain"/>
    <property type="match status" value="1"/>
</dbReference>
<dbReference type="FunFam" id="1.10.390.10:FF:000003">
    <property type="entry name" value="Leukotriene A(4) hydrolase"/>
    <property type="match status" value="1"/>
</dbReference>
<dbReference type="EMBL" id="JAWJWE010000010">
    <property type="protein sequence ID" value="KAK6630516.1"/>
    <property type="molecule type" value="Genomic_DNA"/>
</dbReference>
<dbReference type="InterPro" id="IPR045357">
    <property type="entry name" value="Aminopeptidase_N-like_N"/>
</dbReference>
<dbReference type="Gene3D" id="1.25.40.320">
    <property type="entry name" value="Peptidase M1, leukotriene A4 hydrolase/aminopeptidase C-terminal domain"/>
    <property type="match status" value="1"/>
</dbReference>
<feature type="active site" description="Proton donor" evidence="13">
    <location>
        <position position="393"/>
    </location>
</feature>
<dbReference type="InterPro" id="IPR027268">
    <property type="entry name" value="Peptidase_M4/M1_CTD_sf"/>
</dbReference>
<dbReference type="SMART" id="SM01263">
    <property type="entry name" value="Leuk-A4-hydro_C"/>
    <property type="match status" value="1"/>
</dbReference>
<dbReference type="EC" id="3.3.2.6" evidence="16"/>
<dbReference type="Gene3D" id="1.10.390.10">
    <property type="entry name" value="Neutral Protease Domain 2"/>
    <property type="match status" value="1"/>
</dbReference>
<keyword evidence="11 16" id="KW-0482">Metalloprotease</keyword>
<evidence type="ECO:0000256" key="6">
    <source>
        <dbReference type="ARBA" id="ARBA00022622"/>
    </source>
</evidence>
<dbReference type="InterPro" id="IPR042097">
    <property type="entry name" value="Aminopeptidase_N-like_N_sf"/>
</dbReference>
<dbReference type="InterPro" id="IPR016024">
    <property type="entry name" value="ARM-type_fold"/>
</dbReference>
<evidence type="ECO:0000256" key="7">
    <source>
        <dbReference type="ARBA" id="ARBA00022670"/>
    </source>
</evidence>
<dbReference type="GO" id="GO:0005829">
    <property type="term" value="C:cytosol"/>
    <property type="evidence" value="ECO:0007669"/>
    <property type="project" value="TreeGrafter"/>
</dbReference>
<evidence type="ECO:0000256" key="9">
    <source>
        <dbReference type="ARBA" id="ARBA00022801"/>
    </source>
</evidence>
<evidence type="ECO:0000259" key="17">
    <source>
        <dbReference type="SMART" id="SM01263"/>
    </source>
</evidence>
<evidence type="ECO:0000256" key="10">
    <source>
        <dbReference type="ARBA" id="ARBA00022833"/>
    </source>
</evidence>
<evidence type="ECO:0000256" key="14">
    <source>
        <dbReference type="PIRSR" id="PIRSR612777-2"/>
    </source>
</evidence>
<dbReference type="InterPro" id="IPR014782">
    <property type="entry name" value="Peptidase_M1_dom"/>
</dbReference>
<comment type="similarity">
    <text evidence="4 16">Belongs to the peptidase M1 family.</text>
</comment>
<dbReference type="GO" id="GO:0043171">
    <property type="term" value="P:peptide catabolic process"/>
    <property type="evidence" value="ECO:0007669"/>
    <property type="project" value="TreeGrafter"/>
</dbReference>
<organism evidence="18 19">
    <name type="scientific">Polyplax serrata</name>
    <name type="common">Common mouse louse</name>
    <dbReference type="NCBI Taxonomy" id="468196"/>
    <lineage>
        <taxon>Eukaryota</taxon>
        <taxon>Metazoa</taxon>
        <taxon>Ecdysozoa</taxon>
        <taxon>Arthropoda</taxon>
        <taxon>Hexapoda</taxon>
        <taxon>Insecta</taxon>
        <taxon>Pterygota</taxon>
        <taxon>Neoptera</taxon>
        <taxon>Paraneoptera</taxon>
        <taxon>Psocodea</taxon>
        <taxon>Troctomorpha</taxon>
        <taxon>Phthiraptera</taxon>
        <taxon>Anoplura</taxon>
        <taxon>Polyplacidae</taxon>
        <taxon>Polyplax</taxon>
    </lineage>
</organism>
<keyword evidence="5 16" id="KW-0963">Cytoplasm</keyword>
<protein>
    <recommendedName>
        <fullName evidence="16">Leukotriene A(4) hydrolase</fullName>
        <shortName evidence="16">LTA-4 hydrolase</shortName>
        <ecNumber evidence="16">3.3.2.6</ecNumber>
    </recommendedName>
</protein>
<dbReference type="GO" id="GO:0008237">
    <property type="term" value="F:metallopeptidase activity"/>
    <property type="evidence" value="ECO:0007669"/>
    <property type="project" value="UniProtKB-KW"/>
</dbReference>
<dbReference type="InterPro" id="IPR034015">
    <property type="entry name" value="M1_LTA4H"/>
</dbReference>
<feature type="active site" description="Proton acceptor" evidence="13">
    <location>
        <position position="305"/>
    </location>
</feature>
<evidence type="ECO:0000256" key="11">
    <source>
        <dbReference type="ARBA" id="ARBA00023049"/>
    </source>
</evidence>
<evidence type="ECO:0000256" key="13">
    <source>
        <dbReference type="PIRSR" id="PIRSR612777-1"/>
    </source>
</evidence>
<evidence type="ECO:0000313" key="18">
    <source>
        <dbReference type="EMBL" id="KAK6630516.1"/>
    </source>
</evidence>
<feature type="binding site" evidence="14">
    <location>
        <begin position="144"/>
        <end position="146"/>
    </location>
    <ligand>
        <name>a peptide</name>
        <dbReference type="ChEBI" id="CHEBI:60466"/>
    </ligand>
</feature>
<dbReference type="Pfam" id="PF01433">
    <property type="entry name" value="Peptidase_M1"/>
    <property type="match status" value="1"/>
</dbReference>
<dbReference type="NCBIfam" id="TIGR02411">
    <property type="entry name" value="leuko_A4_hydro"/>
    <property type="match status" value="1"/>
</dbReference>
<dbReference type="GO" id="GO:0005886">
    <property type="term" value="C:plasma membrane"/>
    <property type="evidence" value="ECO:0007669"/>
    <property type="project" value="UniProtKB-SubCell"/>
</dbReference>
<dbReference type="GO" id="GO:0019370">
    <property type="term" value="P:leukotriene biosynthetic process"/>
    <property type="evidence" value="ECO:0007669"/>
    <property type="project" value="UniProtKB-KW"/>
</dbReference>
<feature type="domain" description="Peptidase M1 leukotriene A4 hydrolase/aminopeptidase C-terminal" evidence="17">
    <location>
        <begin position="473"/>
        <end position="622"/>
    </location>
</feature>
<dbReference type="GO" id="GO:0006508">
    <property type="term" value="P:proteolysis"/>
    <property type="evidence" value="ECO:0007669"/>
    <property type="project" value="UniProtKB-KW"/>
</dbReference>
<keyword evidence="16" id="KW-0434">Leukotriene biosynthesis</keyword>
<evidence type="ECO:0000256" key="1">
    <source>
        <dbReference type="ARBA" id="ARBA00004496"/>
    </source>
</evidence>
<dbReference type="Pfam" id="PF09127">
    <property type="entry name" value="Leuk-A4-hydro_C"/>
    <property type="match status" value="1"/>
</dbReference>
<feature type="binding site" evidence="14">
    <location>
        <begin position="275"/>
        <end position="280"/>
    </location>
    <ligand>
        <name>a peptide</name>
        <dbReference type="ChEBI" id="CHEBI:60466"/>
    </ligand>
</feature>
<keyword evidence="10 15" id="KW-0862">Zinc</keyword>
<dbReference type="GO" id="GO:0008270">
    <property type="term" value="F:zinc ion binding"/>
    <property type="evidence" value="ECO:0007669"/>
    <property type="project" value="InterPro"/>
</dbReference>
<dbReference type="CDD" id="cd09599">
    <property type="entry name" value="M1_LTA4H"/>
    <property type="match status" value="1"/>
</dbReference>
<accession>A0AAN8P3V0</accession>
<dbReference type="GO" id="GO:0004463">
    <property type="term" value="F:leukotriene-A4 hydrolase activity"/>
    <property type="evidence" value="ECO:0007669"/>
    <property type="project" value="UniProtKB-EC"/>
</dbReference>
<evidence type="ECO:0000256" key="5">
    <source>
        <dbReference type="ARBA" id="ARBA00022490"/>
    </source>
</evidence>
<proteinExistence type="inferred from homology"/>
<dbReference type="SUPFAM" id="SSF55486">
    <property type="entry name" value="Metalloproteases ('zincins'), catalytic domain"/>
    <property type="match status" value="1"/>
</dbReference>
<evidence type="ECO:0000256" key="15">
    <source>
        <dbReference type="PIRSR" id="PIRSR612777-3"/>
    </source>
</evidence>
<dbReference type="InterPro" id="IPR038502">
    <property type="entry name" value="M1_LTA-4_hydro/amino_C_sf"/>
</dbReference>
<dbReference type="PANTHER" id="PTHR45726:SF3">
    <property type="entry name" value="LEUKOTRIENE A-4 HYDROLASE"/>
    <property type="match status" value="1"/>
</dbReference>
<keyword evidence="6" id="KW-0325">Glycoprotein</keyword>
<keyword evidence="6" id="KW-0472">Membrane</keyword>
<comment type="catalytic activity">
    <reaction evidence="16">
        <text>leukotriene A4 + H2O = leukotriene B4</text>
        <dbReference type="Rhea" id="RHEA:22324"/>
        <dbReference type="ChEBI" id="CHEBI:15377"/>
        <dbReference type="ChEBI" id="CHEBI:57461"/>
        <dbReference type="ChEBI" id="CHEBI:57463"/>
        <dbReference type="EC" id="3.3.2.6"/>
    </reaction>
</comment>
<reference evidence="18 19" key="1">
    <citation type="submission" date="2023-10" db="EMBL/GenBank/DDBJ databases">
        <title>Genomes of two closely related lineages of the louse Polyplax serrata with different host specificities.</title>
        <authorList>
            <person name="Martinu J."/>
            <person name="Tarabai H."/>
            <person name="Stefka J."/>
            <person name="Hypsa V."/>
        </authorList>
    </citation>
    <scope>NUCLEOTIDE SEQUENCE [LARGE SCALE GENOMIC DNA]</scope>
    <source>
        <strain evidence="18">HR10_N</strain>
    </source>
</reference>
<dbReference type="FunFam" id="3.30.2010.30:FF:000001">
    <property type="entry name" value="Leukotriene A(4) hydrolase"/>
    <property type="match status" value="1"/>
</dbReference>
<dbReference type="Proteomes" id="UP001372834">
    <property type="component" value="Unassembled WGS sequence"/>
</dbReference>
<name>A0AAN8P3V0_POLSC</name>
<evidence type="ECO:0000256" key="16">
    <source>
        <dbReference type="RuleBase" id="RU361141"/>
    </source>
</evidence>
<evidence type="ECO:0000256" key="2">
    <source>
        <dbReference type="ARBA" id="ARBA00004609"/>
    </source>
</evidence>
<dbReference type="GO" id="GO:0004301">
    <property type="term" value="F:epoxide hydrolase activity"/>
    <property type="evidence" value="ECO:0007669"/>
    <property type="project" value="TreeGrafter"/>
</dbReference>
<dbReference type="Pfam" id="PF17900">
    <property type="entry name" value="Peptidase_M1_N"/>
    <property type="match status" value="1"/>
</dbReference>
<evidence type="ECO:0000256" key="4">
    <source>
        <dbReference type="ARBA" id="ARBA00010136"/>
    </source>
</evidence>
<dbReference type="Gene3D" id="3.30.2010.30">
    <property type="match status" value="1"/>
</dbReference>
<comment type="caution">
    <text evidence="18">The sequence shown here is derived from an EMBL/GenBank/DDBJ whole genome shotgun (WGS) entry which is preliminary data.</text>
</comment>
<dbReference type="SUPFAM" id="SSF48371">
    <property type="entry name" value="ARM repeat"/>
    <property type="match status" value="1"/>
</dbReference>
<feature type="binding site" evidence="15">
    <location>
        <position position="304"/>
    </location>
    <ligand>
        <name>Zn(2+)</name>
        <dbReference type="ChEBI" id="CHEBI:29105"/>
        <note>catalytic</note>
    </ligand>
</feature>
<dbReference type="AlphaFoldDB" id="A0AAN8P3V0"/>
<keyword evidence="6" id="KW-0336">GPI-anchor</keyword>
<dbReference type="PRINTS" id="PR00756">
    <property type="entry name" value="ALADIPTASE"/>
</dbReference>
<feature type="binding site" evidence="14">
    <location>
        <begin position="578"/>
        <end position="580"/>
    </location>
    <ligand>
        <name>a peptide</name>
        <dbReference type="ChEBI" id="CHEBI:60466"/>
    </ligand>
</feature>
<evidence type="ECO:0000313" key="19">
    <source>
        <dbReference type="Proteomes" id="UP001372834"/>
    </source>
</evidence>